<evidence type="ECO:0000256" key="9">
    <source>
        <dbReference type="SAM" id="MobiDB-lite"/>
    </source>
</evidence>
<keyword evidence="12" id="KW-1185">Reference proteome</keyword>
<dbReference type="GO" id="GO:0046785">
    <property type="term" value="P:microtubule polymerization"/>
    <property type="evidence" value="ECO:0007669"/>
    <property type="project" value="InterPro"/>
</dbReference>
<dbReference type="STRING" id="13249.T1HV74"/>
<dbReference type="GO" id="GO:0005874">
    <property type="term" value="C:microtubule"/>
    <property type="evidence" value="ECO:0007669"/>
    <property type="project" value="UniProtKB-ARBA"/>
</dbReference>
<keyword evidence="4" id="KW-0677">Repeat</keyword>
<keyword evidence="6" id="KW-0206">Cytoskeleton</keyword>
<keyword evidence="2" id="KW-0963">Cytoplasm</keyword>
<evidence type="ECO:0000313" key="11">
    <source>
        <dbReference type="EnsemblMetazoa" id="RPRC007944-PA"/>
    </source>
</evidence>
<dbReference type="VEuPathDB" id="VectorBase:RPRC007944"/>
<evidence type="ECO:0000256" key="6">
    <source>
        <dbReference type="ARBA" id="ARBA00023212"/>
    </source>
</evidence>
<feature type="domain" description="TOG" evidence="10">
    <location>
        <begin position="1"/>
        <end position="225"/>
    </location>
</feature>
<comment type="similarity">
    <text evidence="8">Belongs to the TOG/XMAP215 family.</text>
</comment>
<evidence type="ECO:0000256" key="3">
    <source>
        <dbReference type="ARBA" id="ARBA00022618"/>
    </source>
</evidence>
<organism evidence="11 12">
    <name type="scientific">Rhodnius prolixus</name>
    <name type="common">Triatomid bug</name>
    <dbReference type="NCBI Taxonomy" id="13249"/>
    <lineage>
        <taxon>Eukaryota</taxon>
        <taxon>Metazoa</taxon>
        <taxon>Ecdysozoa</taxon>
        <taxon>Arthropoda</taxon>
        <taxon>Hexapoda</taxon>
        <taxon>Insecta</taxon>
        <taxon>Pterygota</taxon>
        <taxon>Neoptera</taxon>
        <taxon>Paraneoptera</taxon>
        <taxon>Hemiptera</taxon>
        <taxon>Heteroptera</taxon>
        <taxon>Panheteroptera</taxon>
        <taxon>Cimicomorpha</taxon>
        <taxon>Reduviidae</taxon>
        <taxon>Triatominae</taxon>
        <taxon>Rhodnius</taxon>
    </lineage>
</organism>
<evidence type="ECO:0000256" key="1">
    <source>
        <dbReference type="ARBA" id="ARBA00004300"/>
    </source>
</evidence>
<feature type="domain" description="TOG" evidence="10">
    <location>
        <begin position="1101"/>
        <end position="1338"/>
    </location>
</feature>
<dbReference type="InterPro" id="IPR024395">
    <property type="entry name" value="CLASP_N_dom"/>
</dbReference>
<evidence type="ECO:0000259" key="10">
    <source>
        <dbReference type="SMART" id="SM01349"/>
    </source>
</evidence>
<dbReference type="GO" id="GO:0051010">
    <property type="term" value="F:microtubule plus-end binding"/>
    <property type="evidence" value="ECO:0007669"/>
    <property type="project" value="InterPro"/>
</dbReference>
<accession>T1HV74</accession>
<evidence type="ECO:0000256" key="4">
    <source>
        <dbReference type="ARBA" id="ARBA00022737"/>
    </source>
</evidence>
<reference evidence="11" key="1">
    <citation type="submission" date="2015-05" db="UniProtKB">
        <authorList>
            <consortium name="EnsemblMetazoa"/>
        </authorList>
    </citation>
    <scope>IDENTIFICATION</scope>
</reference>
<comment type="subcellular location">
    <subcellularLocation>
        <location evidence="1">Cytoplasm</location>
        <location evidence="1">Cytoskeleton</location>
        <location evidence="1">Microtubule organizing center</location>
        <location evidence="1">Centrosome</location>
    </subcellularLocation>
</comment>
<dbReference type="GO" id="GO:0030951">
    <property type="term" value="P:establishment or maintenance of microtubule cytoskeleton polarity"/>
    <property type="evidence" value="ECO:0007669"/>
    <property type="project" value="InterPro"/>
</dbReference>
<keyword evidence="5" id="KW-0498">Mitosis</keyword>
<feature type="compositionally biased region" description="Polar residues" evidence="9">
    <location>
        <begin position="1011"/>
        <end position="1029"/>
    </location>
</feature>
<dbReference type="InterPro" id="IPR048491">
    <property type="entry name" value="XMAP215_CLASP_TOG"/>
</dbReference>
<dbReference type="OMA" id="ERCAGQK"/>
<dbReference type="Gene3D" id="1.25.10.10">
    <property type="entry name" value="Leucine-rich Repeat Variant"/>
    <property type="match status" value="5"/>
</dbReference>
<dbReference type="GO" id="GO:0051301">
    <property type="term" value="P:cell division"/>
    <property type="evidence" value="ECO:0007669"/>
    <property type="project" value="UniProtKB-KW"/>
</dbReference>
<evidence type="ECO:0000256" key="2">
    <source>
        <dbReference type="ARBA" id="ARBA00022490"/>
    </source>
</evidence>
<sequence>MEEDDYSKLPIIDKCVHKLWKARFSGYENAADLFRKLDEESPEWNKYAGLIKNFVTDSNAPAQEKGLEAALAFVENCSSASKTVGDVMRGLVQKCVSAPKAKTKDLAIQLALKYIELEKQDVVLDELIKGTENKNPKISATCIHIINIALQEFGAKVINVNVVLKRLPALLEDRDKSVRDEAKACVVELYRWLGPSVQSHLTSLKPTQIADIEAEFEKQKQVEAKPKRTLKSQQINTKQNESTLPHILNAETDMVSCDIKIDPYEFLDPVDVLSVLPQNFYSQLEEKKWSERKEALEGLAMQLSAAPKIENADYSELLRALKKVIHKDANIVVIGVAIKCIAGLANGLKKNFNNYSSLIMPCLFERFKEKKPNIVTALRDAVDAVYLSTSLEQVLEDVISYLRNKNPNVKTEVAFFLARCFNKSSPVVLNKKLLKPLTSALLISLNDQDQTVRDSAANALGVAMMVTGEKAIGPFLSEVDNLKMTKIKECYETAAIEKSQQNTIAVETKTFKKSKAEIKQSVPKSSLSKCHESNPTCDVRMDDAEKLAAIIPQEIRSGLVGHDMDKISAYKKLKDFVEILEKSKCAGVLTFLYRDDIKQISGAEVKFARIDVINRIVNIIDIPKNVLEETVLEIGGCLHHKETADVASETLSKITKKFSLNCITKLLLSRNLEDHPILWAETLRWISSNVLKERDSVDSELLIEYGKKALNQSDALVRNAALALIGTLHMQAGKVDLKNDEFPPRYESGVLSRKTTSKNDRRNLPTANPVTGKCTKEDQVKYFEIQITEQLISDLMDKNWKTRSEAVVKLHSEVKKAGHIAPELGEVPPILAARLSDSNSKIAVATVALIESLAEGMGPNCKQHTSTFLPPLIKLVGDSKVWVRTAALSCLKKWYDIGGYKEFFEGDIIAEALKCGSPSLRTELWNFLSSRLPNIPPRTLSKEELISCLPTLFANIEDRNAEVRKSASDAVLGFMIHLGYNTLDSAYEAVKGNGNSNVKLLLEKTRGNLPANLTTSKNKPDTAKSTTSRTTKDRQSSSKNAKLSKSKENTRSTNARDKTETESDAMSLLPINNLKNQRVIDEQKLKTLKWNFTSPRTEYIDLLKELMISANINKNLIFNMFHNDFRYHLKAIDSLSDSLSSNDLIPLTCNLDLILRWLSLRFFDTNPSVLLKSLEYLNAAFSLLATNGYQLLDYEANSFIPYLILKFGDSKDSVRNSVRALFKQISNLFPVTKQFVFIMGGIKSKNSRQRSECLDHLGWIIENYGMSVCQPNVPFAIREISRHIADRDTNVRNAAINCIVAAYFLEGEKIIKMVGDIAGKDKCLLEERIKRVSRNRPYLSAKPINQINETAPEINVQEQTQPLENPEEKAEMSYEDLRLSGETVLISNSEDGNNLNSEQSVTLQSGKIKATGPLGLDQQFLDEIERDSLSVTQPQIVEVDIEFLKEPVVKPTIALNQATNVKPTLLQLTQKSSLQRVIIQISDSDIQKAYEAIRHIDMVLNTDKRIQLEGYVDLTVVQIVHQLTYLEHNCLPEDMTHYTAIFSFLMRLLNYPDLYLEITENSVYKLLHQLILFMAKRRLQGYDRQEMTVRTSNNLILRFIDQLNKTNILCALINLLYDSFSDSSVPSLYKDLVLKCLWKLNRAQPDWDLKLDYKRVLMHINIFFKEYPSSWWKMQESEIPLRTIRTILFTMVKIRGVQVQKIAKNLPEISQNGELYLYIKKLIRQSNNTITSEVQSSSKESTSEAKVELNSSQKLSTDIQEEVDQIFKKMGKGDANEIPDGVRKLYALKNAHPEININKFLATVSPSLKERIEMDLANIVQPNQ</sequence>
<evidence type="ECO:0000313" key="12">
    <source>
        <dbReference type="Proteomes" id="UP000015103"/>
    </source>
</evidence>
<feature type="region of interest" description="Disordered" evidence="9">
    <location>
        <begin position="746"/>
        <end position="770"/>
    </location>
</feature>
<dbReference type="SMART" id="SM01349">
    <property type="entry name" value="TOG"/>
    <property type="match status" value="4"/>
</dbReference>
<dbReference type="InterPro" id="IPR016024">
    <property type="entry name" value="ARM-type_fold"/>
</dbReference>
<feature type="compositionally biased region" description="Basic and acidic residues" evidence="9">
    <location>
        <begin position="1045"/>
        <end position="1061"/>
    </location>
</feature>
<dbReference type="HOGENOM" id="CLU_000539_2_1_1"/>
<feature type="region of interest" description="Disordered" evidence="9">
    <location>
        <begin position="1009"/>
        <end position="1067"/>
    </location>
</feature>
<dbReference type="FunFam" id="1.25.10.10:FF:000063">
    <property type="entry name" value="Putative cytoskeleton-associated protein 5"/>
    <property type="match status" value="1"/>
</dbReference>
<dbReference type="eggNOG" id="KOG1820">
    <property type="taxonomic scope" value="Eukaryota"/>
</dbReference>
<keyword evidence="7" id="KW-0131">Cell cycle</keyword>
<evidence type="ECO:0000256" key="7">
    <source>
        <dbReference type="ARBA" id="ARBA00023306"/>
    </source>
</evidence>
<dbReference type="InterPro" id="IPR011989">
    <property type="entry name" value="ARM-like"/>
</dbReference>
<dbReference type="GO" id="GO:0005813">
    <property type="term" value="C:centrosome"/>
    <property type="evidence" value="ECO:0007669"/>
    <property type="project" value="UniProtKB-SubCell"/>
</dbReference>
<dbReference type="InterPro" id="IPR045110">
    <property type="entry name" value="XMAP215"/>
</dbReference>
<dbReference type="GO" id="GO:0051231">
    <property type="term" value="P:spindle elongation"/>
    <property type="evidence" value="ECO:0007669"/>
    <property type="project" value="UniProtKB-ARBA"/>
</dbReference>
<dbReference type="FunFam" id="1.25.10.10:FF:000019">
    <property type="entry name" value="Cytoskeleton-associated protein 5"/>
    <property type="match status" value="1"/>
</dbReference>
<proteinExistence type="inferred from homology"/>
<dbReference type="FunFam" id="1.25.10.10:FF:000050">
    <property type="entry name" value="Cytoskeleton-associated protein 5 isoform X1"/>
    <property type="match status" value="1"/>
</dbReference>
<dbReference type="Pfam" id="PF21041">
    <property type="entry name" value="XMAP215_CLASP_TOG"/>
    <property type="match status" value="3"/>
</dbReference>
<dbReference type="PANTHER" id="PTHR12609">
    <property type="entry name" value="MICROTUBULE ASSOCIATED PROTEIN XMAP215"/>
    <property type="match status" value="1"/>
</dbReference>
<dbReference type="EMBL" id="ACPB03024493">
    <property type="status" value="NOT_ANNOTATED_CDS"/>
    <property type="molecule type" value="Genomic_DNA"/>
</dbReference>
<dbReference type="Pfam" id="PF12348">
    <property type="entry name" value="CLASP_N"/>
    <property type="match status" value="1"/>
</dbReference>
<protein>
    <submittedName>
        <fullName evidence="11">TOG domain-containing protein</fullName>
    </submittedName>
</protein>
<dbReference type="GO" id="GO:0061863">
    <property type="term" value="F:microtubule plus end polymerase"/>
    <property type="evidence" value="ECO:0007669"/>
    <property type="project" value="InterPro"/>
</dbReference>
<dbReference type="EnsemblMetazoa" id="RPRC007944-RA">
    <property type="protein sequence ID" value="RPRC007944-PA"/>
    <property type="gene ID" value="RPRC007944"/>
</dbReference>
<feature type="domain" description="TOG" evidence="10">
    <location>
        <begin position="265"/>
        <end position="500"/>
    </location>
</feature>
<dbReference type="InParanoid" id="T1HV74"/>
<evidence type="ECO:0000256" key="5">
    <source>
        <dbReference type="ARBA" id="ARBA00022776"/>
    </source>
</evidence>
<dbReference type="FunCoup" id="T1HV74">
    <property type="interactions" value="1197"/>
</dbReference>
<dbReference type="Proteomes" id="UP000015103">
    <property type="component" value="Unassembled WGS sequence"/>
</dbReference>
<feature type="domain" description="TOG" evidence="10">
    <location>
        <begin position="773"/>
        <end position="1011"/>
    </location>
</feature>
<dbReference type="InterPro" id="IPR034085">
    <property type="entry name" value="TOG"/>
</dbReference>
<name>T1HV74_RHOPR</name>
<dbReference type="SUPFAM" id="SSF48371">
    <property type="entry name" value="ARM repeat"/>
    <property type="match status" value="2"/>
</dbReference>
<keyword evidence="3" id="KW-0132">Cell division</keyword>
<evidence type="ECO:0000256" key="8">
    <source>
        <dbReference type="ARBA" id="ARBA00025722"/>
    </source>
</evidence>